<evidence type="ECO:0000256" key="3">
    <source>
        <dbReference type="ARBA" id="ARBA00022840"/>
    </source>
</evidence>
<dbReference type="EMBL" id="CP165627">
    <property type="protein sequence ID" value="XDV01637.1"/>
    <property type="molecule type" value="Genomic_DNA"/>
</dbReference>
<gene>
    <name evidence="5" type="ORF">AB3G32_15065</name>
</gene>
<dbReference type="GO" id="GO:0005524">
    <property type="term" value="F:ATP binding"/>
    <property type="evidence" value="ECO:0007669"/>
    <property type="project" value="UniProtKB-KW"/>
</dbReference>
<dbReference type="InterPro" id="IPR029047">
    <property type="entry name" value="HSP70_peptide-bd_sf"/>
</dbReference>
<evidence type="ECO:0000256" key="1">
    <source>
        <dbReference type="ARBA" id="ARBA00007381"/>
    </source>
</evidence>
<organism evidence="5">
    <name type="scientific">Flavobacterium sp. WC2429</name>
    <dbReference type="NCBI Taxonomy" id="3234140"/>
    <lineage>
        <taxon>Bacteria</taxon>
        <taxon>Pseudomonadati</taxon>
        <taxon>Bacteroidota</taxon>
        <taxon>Flavobacteriia</taxon>
        <taxon>Flavobacteriales</taxon>
        <taxon>Flavobacteriaceae</taxon>
        <taxon>Flavobacterium</taxon>
    </lineage>
</organism>
<reference evidence="5" key="1">
    <citation type="submission" date="2024-07" db="EMBL/GenBank/DDBJ databases">
        <authorList>
            <person name="Biller S.J."/>
        </authorList>
    </citation>
    <scope>NUCLEOTIDE SEQUENCE</scope>
    <source>
        <strain evidence="5">WC2429</strain>
    </source>
</reference>
<dbReference type="InterPro" id="IPR013126">
    <property type="entry name" value="Hsp_70_fam"/>
</dbReference>
<proteinExistence type="inferred from homology"/>
<dbReference type="PRINTS" id="PR00301">
    <property type="entry name" value="HEATSHOCK70"/>
</dbReference>
<evidence type="ECO:0000313" key="5">
    <source>
        <dbReference type="EMBL" id="XDV01637.1"/>
    </source>
</evidence>
<dbReference type="Gene3D" id="3.30.420.40">
    <property type="match status" value="2"/>
</dbReference>
<dbReference type="InterPro" id="IPR018181">
    <property type="entry name" value="Heat_shock_70_CS"/>
</dbReference>
<dbReference type="PROSITE" id="PS00297">
    <property type="entry name" value="HSP70_1"/>
    <property type="match status" value="1"/>
</dbReference>
<dbReference type="GO" id="GO:0140662">
    <property type="term" value="F:ATP-dependent protein folding chaperone"/>
    <property type="evidence" value="ECO:0007669"/>
    <property type="project" value="InterPro"/>
</dbReference>
<dbReference type="PANTHER" id="PTHR19375">
    <property type="entry name" value="HEAT SHOCK PROTEIN 70KDA"/>
    <property type="match status" value="1"/>
</dbReference>
<dbReference type="Gene3D" id="3.90.640.10">
    <property type="entry name" value="Actin, Chain A, domain 4"/>
    <property type="match status" value="1"/>
</dbReference>
<evidence type="ECO:0000256" key="4">
    <source>
        <dbReference type="ARBA" id="ARBA00023186"/>
    </source>
</evidence>
<keyword evidence="2" id="KW-0547">Nucleotide-binding</keyword>
<dbReference type="FunFam" id="3.90.640.10:FF:000003">
    <property type="entry name" value="Molecular chaperone DnaK"/>
    <property type="match status" value="1"/>
</dbReference>
<dbReference type="AlphaFoldDB" id="A0AB39WML3"/>
<dbReference type="RefSeq" id="WP_369765261.1">
    <property type="nucleotide sequence ID" value="NZ_CP165627.1"/>
</dbReference>
<keyword evidence="3" id="KW-0067">ATP-binding</keyword>
<accession>A0AB39WML3</accession>
<dbReference type="CDD" id="cd24029">
    <property type="entry name" value="ASKHA_NBD_HSP70_DnaK_HscA_HscC"/>
    <property type="match status" value="1"/>
</dbReference>
<name>A0AB39WML3_9FLAO</name>
<dbReference type="SUPFAM" id="SSF100920">
    <property type="entry name" value="Heat shock protein 70kD (HSP70), peptide-binding domain"/>
    <property type="match status" value="1"/>
</dbReference>
<comment type="similarity">
    <text evidence="1">Belongs to the heat shock protein 70 family.</text>
</comment>
<dbReference type="InterPro" id="IPR043129">
    <property type="entry name" value="ATPase_NBD"/>
</dbReference>
<keyword evidence="4" id="KW-0143">Chaperone</keyword>
<dbReference type="SUPFAM" id="SSF53067">
    <property type="entry name" value="Actin-like ATPase domain"/>
    <property type="match status" value="2"/>
</dbReference>
<protein>
    <submittedName>
        <fullName evidence="5">Hsp70 family protein</fullName>
    </submittedName>
</protein>
<evidence type="ECO:0000256" key="2">
    <source>
        <dbReference type="ARBA" id="ARBA00022741"/>
    </source>
</evidence>
<dbReference type="Pfam" id="PF00012">
    <property type="entry name" value="HSP70"/>
    <property type="match status" value="1"/>
</dbReference>
<sequence>MEKMINFGIDLGTTNSTIAKFVKGEVEVFKNPLQTGSETLPSVVYYKKDKVVVGTNARTYFERDGKNVFGTFKRKMGTTESFKVKSINQSKTPIELSAEILKELKGFVHSGEIIEAAVITIPASFDVIQSNATKEAGYLAGFKQVILLQEPIAASLAYANKHKEKDLVDGQWLVYDLGGGTFDVALIKIKDGEMKVLDHEGDNFLGGADFDNLIVEKIVIPYLNKNYQFTDLENELKSASGKYNNVYYRLVKLAEDAKIALSNRTSSEIEVRDMKDDNDEEIDISIDITRSEFESIIKDYIDNTTDMVKKILVRNSLKPSDLQFTLMVGGSTYMPYVRKRVEEILQIPINCDIDPTTAIAIGAAYYAGTKEKNFEQDNKEKNVSGIKVRLAYQKTTKEEEEILAGRFDGNIEGLFYQITREDMGYDSGRKTLINRISEDLPLVKDSYNFFRLTILDGQNNVVETDSELIGIAQGKYNVAGQPLPHDICIERDTDPEMENNSTKLELLFQKNTILPQKKTITVALNKSILKGTTEKIFINVLEGPYTALPEANQSVGCLVIDGSKVSRDIVRNADIEITIEMSESRDLKATVYIPMSDQQFTGVFNPSKRQLPIAKLQDEVGTLSGKLDSEISDAVEREDYETADILTVLKKQVDTLVINSNSLTDDDVTDKKFQFEDSKRKIAQEIDNATKGKRIALLKIKYNEDKEWCKEIVDENGNDHDHKIFGEIVGRELAFLNSVTPIKIMEAIEELTDLGGNILWRTPLFLEGRFNRLVDKPQLFNDQEQAKSLIEAGNLAIKNKNFDRLREINWGLISLLPKSAQQDASTGKIGF</sequence>